<evidence type="ECO:0000313" key="4">
    <source>
        <dbReference type="EMBL" id="KOC70906.1"/>
    </source>
</evidence>
<dbReference type="Gene3D" id="3.40.50.10140">
    <property type="entry name" value="Toll/interleukin-1 receptor homology (TIR) domain"/>
    <property type="match status" value="1"/>
</dbReference>
<dbReference type="PANTHER" id="PTHR15079">
    <property type="entry name" value="MYD88"/>
    <property type="match status" value="1"/>
</dbReference>
<dbReference type="GO" id="GO:0050830">
    <property type="term" value="P:defense response to Gram-positive bacterium"/>
    <property type="evidence" value="ECO:0007669"/>
    <property type="project" value="TreeGrafter"/>
</dbReference>
<dbReference type="PANTHER" id="PTHR15079:SF3">
    <property type="entry name" value="MYELOID DIFFERENTIATION PRIMARY RESPONSE PROTEIN MYD88"/>
    <property type="match status" value="1"/>
</dbReference>
<protein>
    <submittedName>
        <fullName evidence="4">Myeloid differentiation primary response protein MyD88</fullName>
    </submittedName>
</protein>
<feature type="region of interest" description="Disordered" evidence="2">
    <location>
        <begin position="255"/>
        <end position="309"/>
    </location>
</feature>
<dbReference type="GO" id="GO:0005886">
    <property type="term" value="C:plasma membrane"/>
    <property type="evidence" value="ECO:0007669"/>
    <property type="project" value="TreeGrafter"/>
</dbReference>
<dbReference type="Gene3D" id="1.10.20.10">
    <property type="entry name" value="Histone, subunit A"/>
    <property type="match status" value="1"/>
</dbReference>
<dbReference type="GO" id="GO:0035325">
    <property type="term" value="F:Toll-like receptor binding"/>
    <property type="evidence" value="ECO:0007669"/>
    <property type="project" value="TreeGrafter"/>
</dbReference>
<dbReference type="GO" id="GO:0003677">
    <property type="term" value="F:DNA binding"/>
    <property type="evidence" value="ECO:0007669"/>
    <property type="project" value="InterPro"/>
</dbReference>
<dbReference type="InterPro" id="IPR007125">
    <property type="entry name" value="H2A/H2B/H3"/>
</dbReference>
<dbReference type="AlphaFoldDB" id="A0A0L7RJK4"/>
<comment type="similarity">
    <text evidence="1">Belongs to the histone H3 family.</text>
</comment>
<gene>
    <name evidence="4" type="ORF">WH47_02172</name>
</gene>
<reference evidence="4 5" key="1">
    <citation type="submission" date="2015-07" db="EMBL/GenBank/DDBJ databases">
        <title>The genome of Habropoda laboriosa.</title>
        <authorList>
            <person name="Pan H."/>
            <person name="Kapheim K."/>
        </authorList>
    </citation>
    <scope>NUCLEOTIDE SEQUENCE [LARGE SCALE GENOMIC DNA]</scope>
    <source>
        <strain evidence="4">0110345459</strain>
    </source>
</reference>
<proteinExistence type="inferred from homology"/>
<dbReference type="GO" id="GO:0008063">
    <property type="term" value="P:Toll signaling pathway"/>
    <property type="evidence" value="ECO:0007669"/>
    <property type="project" value="TreeGrafter"/>
</dbReference>
<dbReference type="GO" id="GO:0070976">
    <property type="term" value="F:TIR domain binding"/>
    <property type="evidence" value="ECO:0007669"/>
    <property type="project" value="InterPro"/>
</dbReference>
<feature type="domain" description="TIR" evidence="3">
    <location>
        <begin position="121"/>
        <end position="252"/>
    </location>
</feature>
<dbReference type="SMART" id="SM00255">
    <property type="entry name" value="TIR"/>
    <property type="match status" value="1"/>
</dbReference>
<dbReference type="EMBL" id="KQ414582">
    <property type="protein sequence ID" value="KOC70906.1"/>
    <property type="molecule type" value="Genomic_DNA"/>
</dbReference>
<dbReference type="CDD" id="cd22911">
    <property type="entry name" value="HFD_H3"/>
    <property type="match status" value="1"/>
</dbReference>
<dbReference type="InterPro" id="IPR000164">
    <property type="entry name" value="Histone_H3/CENP-A"/>
</dbReference>
<dbReference type="InterPro" id="IPR000157">
    <property type="entry name" value="TIR_dom"/>
</dbReference>
<dbReference type="InterPro" id="IPR035897">
    <property type="entry name" value="Toll_tir_struct_dom_sf"/>
</dbReference>
<accession>A0A0L7RJK4</accession>
<dbReference type="Proteomes" id="UP000053825">
    <property type="component" value="Unassembled WGS sequence"/>
</dbReference>
<dbReference type="PRINTS" id="PR00622">
    <property type="entry name" value="HISTONEH3"/>
</dbReference>
<dbReference type="GO" id="GO:0045087">
    <property type="term" value="P:innate immune response"/>
    <property type="evidence" value="ECO:0007669"/>
    <property type="project" value="TreeGrafter"/>
</dbReference>
<dbReference type="SUPFAM" id="SSF47113">
    <property type="entry name" value="Histone-fold"/>
    <property type="match status" value="1"/>
</dbReference>
<dbReference type="STRING" id="597456.A0A0L7RJK4"/>
<dbReference type="GO" id="GO:0000786">
    <property type="term" value="C:nucleosome"/>
    <property type="evidence" value="ECO:0007669"/>
    <property type="project" value="InterPro"/>
</dbReference>
<dbReference type="InterPro" id="IPR017281">
    <property type="entry name" value="Myelin_different_resp_MyD88"/>
</dbReference>
<dbReference type="SUPFAM" id="SSF52200">
    <property type="entry name" value="Toll/Interleukin receptor TIR domain"/>
    <property type="match status" value="1"/>
</dbReference>
<dbReference type="GO" id="GO:0034142">
    <property type="term" value="P:toll-like receptor 4 signaling pathway"/>
    <property type="evidence" value="ECO:0007669"/>
    <property type="project" value="TreeGrafter"/>
</dbReference>
<dbReference type="OrthoDB" id="10037120at2759"/>
<evidence type="ECO:0000256" key="1">
    <source>
        <dbReference type="ARBA" id="ARBA00010343"/>
    </source>
</evidence>
<feature type="compositionally biased region" description="Basic and acidic residues" evidence="2">
    <location>
        <begin position="279"/>
        <end position="298"/>
    </location>
</feature>
<dbReference type="SMART" id="SM00428">
    <property type="entry name" value="H3"/>
    <property type="match status" value="1"/>
</dbReference>
<dbReference type="Pfam" id="PF01582">
    <property type="entry name" value="TIR"/>
    <property type="match status" value="1"/>
</dbReference>
<dbReference type="GO" id="GO:0002755">
    <property type="term" value="P:MyD88-dependent toll-like receptor signaling pathway"/>
    <property type="evidence" value="ECO:0007669"/>
    <property type="project" value="InterPro"/>
</dbReference>
<evidence type="ECO:0000259" key="3">
    <source>
        <dbReference type="PROSITE" id="PS50104"/>
    </source>
</evidence>
<evidence type="ECO:0000256" key="2">
    <source>
        <dbReference type="SAM" id="MobiDB-lite"/>
    </source>
</evidence>
<organism evidence="4 5">
    <name type="scientific">Habropoda laboriosa</name>
    <dbReference type="NCBI Taxonomy" id="597456"/>
    <lineage>
        <taxon>Eukaryota</taxon>
        <taxon>Metazoa</taxon>
        <taxon>Ecdysozoa</taxon>
        <taxon>Arthropoda</taxon>
        <taxon>Hexapoda</taxon>
        <taxon>Insecta</taxon>
        <taxon>Pterygota</taxon>
        <taxon>Neoptera</taxon>
        <taxon>Endopterygota</taxon>
        <taxon>Hymenoptera</taxon>
        <taxon>Apocrita</taxon>
        <taxon>Aculeata</taxon>
        <taxon>Apoidea</taxon>
        <taxon>Anthophila</taxon>
        <taxon>Apidae</taxon>
        <taxon>Habropoda</taxon>
    </lineage>
</organism>
<dbReference type="PROSITE" id="PS50104">
    <property type="entry name" value="TIR"/>
    <property type="match status" value="1"/>
</dbReference>
<dbReference type="Pfam" id="PF00125">
    <property type="entry name" value="Histone"/>
    <property type="match status" value="1"/>
</dbReference>
<dbReference type="GO" id="GO:0030527">
    <property type="term" value="F:structural constituent of chromatin"/>
    <property type="evidence" value="ECO:0007669"/>
    <property type="project" value="InterPro"/>
</dbReference>
<evidence type="ECO:0000313" key="5">
    <source>
        <dbReference type="Proteomes" id="UP000053825"/>
    </source>
</evidence>
<dbReference type="GO" id="GO:0043123">
    <property type="term" value="P:positive regulation of canonical NF-kappaB signal transduction"/>
    <property type="evidence" value="ECO:0007669"/>
    <property type="project" value="InterPro"/>
</dbReference>
<keyword evidence="5" id="KW-1185">Reference proteome</keyword>
<dbReference type="GO" id="GO:0046982">
    <property type="term" value="F:protein heterodimerization activity"/>
    <property type="evidence" value="ECO:0007669"/>
    <property type="project" value="InterPro"/>
</dbReference>
<feature type="compositionally biased region" description="Polar residues" evidence="2">
    <location>
        <begin position="259"/>
        <end position="278"/>
    </location>
</feature>
<sequence>MTVDLSAVPLVALSVESKQVISTLLNPPKVIPSENGLPRDWRGLAHLCNLKIDRWDILNDTLELFEKDAERYLEQVQKSQTSAEVIANDIDAKVLTVGKNISCIFFLTDDLHRVREGLENQYYDAFLLYADEDTNFATEMVDKLENEYKLKLCLKDRDLIGGVTFEYEAVMTLISERCNRLIVIVSPNFLKSSANKFFLSYAQALGIDKRQRKVVPCVYKQCQLPPQLNYMFKLDYNRVGLYDFWGKLRDSVRTPGKINGSTNSSPMKENFHSNLNVNDKSEKDEKDEKDEKNIKHIEPLQVNKLQSEDNKETLNIEKNSSQSSFDNVNSSKDNNKKYTHFLQWTKKKWSKIGENNKKEYVPITETVSLPSLKSLDTLSASAESMEKKHKTKFINKSWHNISTTDSEKSSTHVLVDRNERRRPVNRVLQQIKYLRRSVHLLIPKVRFARLVREIIIDYFPRKQITRLQVTALQALQEAAEAYLVEFFEDTILMAHHAKRITIKIHDMILVRRLRGRRDVINK</sequence>
<dbReference type="InterPro" id="IPR009072">
    <property type="entry name" value="Histone-fold"/>
</dbReference>
<name>A0A0L7RJK4_9HYME</name>